<dbReference type="InterPro" id="IPR050182">
    <property type="entry name" value="Cytochrome_P450_fam2"/>
</dbReference>
<evidence type="ECO:0000256" key="5">
    <source>
        <dbReference type="ARBA" id="ARBA00022617"/>
    </source>
</evidence>
<evidence type="ECO:0000256" key="9">
    <source>
        <dbReference type="ARBA" id="ARBA00023002"/>
    </source>
</evidence>
<evidence type="ECO:0000313" key="17">
    <source>
        <dbReference type="Proteomes" id="UP001152320"/>
    </source>
</evidence>
<keyword evidence="15" id="KW-0812">Transmembrane</keyword>
<keyword evidence="8" id="KW-0492">Microsome</keyword>
<comment type="subcellular location">
    <subcellularLocation>
        <location evidence="3">Endoplasmic reticulum membrane</location>
        <topology evidence="3">Peripheral membrane protein</topology>
    </subcellularLocation>
    <subcellularLocation>
        <location evidence="2">Microsome membrane</location>
        <topology evidence="2">Peripheral membrane protein</topology>
    </subcellularLocation>
</comment>
<evidence type="ECO:0000256" key="12">
    <source>
        <dbReference type="ARBA" id="ARBA00023136"/>
    </source>
</evidence>
<reference evidence="16" key="1">
    <citation type="submission" date="2021-10" db="EMBL/GenBank/DDBJ databases">
        <title>Tropical sea cucumber genome reveals ecological adaptation and Cuvierian tubules defense mechanism.</title>
        <authorList>
            <person name="Chen T."/>
        </authorList>
    </citation>
    <scope>NUCLEOTIDE SEQUENCE</scope>
    <source>
        <strain evidence="16">Nanhai2018</strain>
        <tissue evidence="16">Muscle</tissue>
    </source>
</reference>
<keyword evidence="15" id="KW-1133">Transmembrane helix</keyword>
<evidence type="ECO:0000256" key="6">
    <source>
        <dbReference type="ARBA" id="ARBA00022723"/>
    </source>
</evidence>
<evidence type="ECO:0000256" key="1">
    <source>
        <dbReference type="ARBA" id="ARBA00001971"/>
    </source>
</evidence>
<dbReference type="SUPFAM" id="SSF48264">
    <property type="entry name" value="Cytochrome P450"/>
    <property type="match status" value="1"/>
</dbReference>
<dbReference type="PANTHER" id="PTHR24300:SF397">
    <property type="entry name" value="CYTOCHROME P450 2U1"/>
    <property type="match status" value="1"/>
</dbReference>
<dbReference type="PANTHER" id="PTHR24300">
    <property type="entry name" value="CYTOCHROME P450 508A4-RELATED"/>
    <property type="match status" value="1"/>
</dbReference>
<dbReference type="InterPro" id="IPR036396">
    <property type="entry name" value="Cyt_P450_sf"/>
</dbReference>
<dbReference type="GO" id="GO:0006805">
    <property type="term" value="P:xenobiotic metabolic process"/>
    <property type="evidence" value="ECO:0007669"/>
    <property type="project" value="TreeGrafter"/>
</dbReference>
<name>A0A9Q1CAG0_HOLLE</name>
<evidence type="ECO:0000256" key="8">
    <source>
        <dbReference type="ARBA" id="ARBA00022848"/>
    </source>
</evidence>
<evidence type="ECO:0000256" key="11">
    <source>
        <dbReference type="ARBA" id="ARBA00023033"/>
    </source>
</evidence>
<accession>A0A9Q1CAG0</accession>
<keyword evidence="9 14" id="KW-0560">Oxidoreductase</keyword>
<dbReference type="PROSITE" id="PS00086">
    <property type="entry name" value="CYTOCHROME_P450"/>
    <property type="match status" value="1"/>
</dbReference>
<dbReference type="OrthoDB" id="1055148at2759"/>
<dbReference type="PRINTS" id="PR00385">
    <property type="entry name" value="P450"/>
</dbReference>
<dbReference type="GO" id="GO:0020037">
    <property type="term" value="F:heme binding"/>
    <property type="evidence" value="ECO:0007669"/>
    <property type="project" value="InterPro"/>
</dbReference>
<dbReference type="CDD" id="cd20617">
    <property type="entry name" value="CYP1_2-like"/>
    <property type="match status" value="1"/>
</dbReference>
<dbReference type="GO" id="GO:0016712">
    <property type="term" value="F:oxidoreductase activity, acting on paired donors, with incorporation or reduction of molecular oxygen, reduced flavin or flavoprotein as one donor, and incorporation of one atom of oxygen"/>
    <property type="evidence" value="ECO:0007669"/>
    <property type="project" value="TreeGrafter"/>
</dbReference>
<keyword evidence="5 13" id="KW-0349">Heme</keyword>
<evidence type="ECO:0000256" key="4">
    <source>
        <dbReference type="ARBA" id="ARBA00010617"/>
    </source>
</evidence>
<comment type="similarity">
    <text evidence="4 14">Belongs to the cytochrome P450 family.</text>
</comment>
<evidence type="ECO:0000313" key="16">
    <source>
        <dbReference type="EMBL" id="KAJ8041702.1"/>
    </source>
</evidence>
<feature type="transmembrane region" description="Helical" evidence="15">
    <location>
        <begin position="14"/>
        <end position="32"/>
    </location>
</feature>
<dbReference type="GO" id="GO:0006082">
    <property type="term" value="P:organic acid metabolic process"/>
    <property type="evidence" value="ECO:0007669"/>
    <property type="project" value="TreeGrafter"/>
</dbReference>
<dbReference type="PRINTS" id="PR00463">
    <property type="entry name" value="EP450I"/>
</dbReference>
<dbReference type="InterPro" id="IPR001128">
    <property type="entry name" value="Cyt_P450"/>
</dbReference>
<dbReference type="GO" id="GO:0005789">
    <property type="term" value="C:endoplasmic reticulum membrane"/>
    <property type="evidence" value="ECO:0007669"/>
    <property type="project" value="UniProtKB-SubCell"/>
</dbReference>
<gene>
    <name evidence="16" type="ORF">HOLleu_12592</name>
</gene>
<keyword evidence="7" id="KW-0256">Endoplasmic reticulum</keyword>
<dbReference type="Gene3D" id="1.10.630.10">
    <property type="entry name" value="Cytochrome P450"/>
    <property type="match status" value="1"/>
</dbReference>
<evidence type="ECO:0000256" key="15">
    <source>
        <dbReference type="SAM" id="Phobius"/>
    </source>
</evidence>
<evidence type="ECO:0000256" key="7">
    <source>
        <dbReference type="ARBA" id="ARBA00022824"/>
    </source>
</evidence>
<organism evidence="16 17">
    <name type="scientific">Holothuria leucospilota</name>
    <name type="common">Black long sea cucumber</name>
    <name type="synonym">Mertensiothuria leucospilota</name>
    <dbReference type="NCBI Taxonomy" id="206669"/>
    <lineage>
        <taxon>Eukaryota</taxon>
        <taxon>Metazoa</taxon>
        <taxon>Echinodermata</taxon>
        <taxon>Eleutherozoa</taxon>
        <taxon>Echinozoa</taxon>
        <taxon>Holothuroidea</taxon>
        <taxon>Aspidochirotacea</taxon>
        <taxon>Aspidochirotida</taxon>
        <taxon>Holothuriidae</taxon>
        <taxon>Holothuria</taxon>
    </lineage>
</organism>
<dbReference type="InterPro" id="IPR002401">
    <property type="entry name" value="Cyt_P450_E_grp-I"/>
</dbReference>
<evidence type="ECO:0000256" key="13">
    <source>
        <dbReference type="PIRSR" id="PIRSR602401-1"/>
    </source>
</evidence>
<sequence length="510" mass="57720">MKQLKHRDLSVLRFLLRFCLVTLVSSLTAFYAKKKLFGRKKKYPPGPWGLPVVGILPFLDAGNPASKVLELSKTYGPVFGGYLGGLYTVFLNDYDIIMEAFGRKNDVMSDRPQILPFIHYSRGQGVAGSFYHNNWKENRKFVMTSLNKFGVGKPVGHIADILETEIDYFLRDIDRRGKEHDIGGMVMMFSGNVMLQFMLGIRFDYSDTETQSYLDKLAELFALADPANPCVLFDFLRHLPYTSNRRFIGYCDEIMSEFTEVQLQKKLDALQMNRNSGLVDYYVSKFGDKETGELSPAHSKNLQHLVNDLLAAGTDTTTANTLWLLLCVIKYPEVQRNIQAEIDSVVGTARPPRLADRERLPYTEAVGCESRRYCLAGPFSVPHSATTDTDIHGYFVPKGSMVIANAWAVSRNPELFPDPEQFKPERFLTKDGKLKLDEKVLGVTFGFGRRTCAGRHLATAEMFLILTNLLYEYNLKIEGGPDSVKLVPERGLATRPHPYKIIFEPRNNSL</sequence>
<dbReference type="GO" id="GO:0008395">
    <property type="term" value="F:steroid hydroxylase activity"/>
    <property type="evidence" value="ECO:0007669"/>
    <property type="project" value="TreeGrafter"/>
</dbReference>
<evidence type="ECO:0000256" key="3">
    <source>
        <dbReference type="ARBA" id="ARBA00004406"/>
    </source>
</evidence>
<dbReference type="FunFam" id="1.10.630.10:FF:000238">
    <property type="entry name" value="Cytochrome P450 2A6"/>
    <property type="match status" value="1"/>
</dbReference>
<proteinExistence type="inferred from homology"/>
<keyword evidence="17" id="KW-1185">Reference proteome</keyword>
<dbReference type="AlphaFoldDB" id="A0A9Q1CAG0"/>
<dbReference type="EMBL" id="JAIZAY010000005">
    <property type="protein sequence ID" value="KAJ8041702.1"/>
    <property type="molecule type" value="Genomic_DNA"/>
</dbReference>
<keyword evidence="11 14" id="KW-0503">Monooxygenase</keyword>
<keyword evidence="10 13" id="KW-0408">Iron</keyword>
<dbReference type="InterPro" id="IPR017972">
    <property type="entry name" value="Cyt_P450_CS"/>
</dbReference>
<evidence type="ECO:0000256" key="2">
    <source>
        <dbReference type="ARBA" id="ARBA00004174"/>
    </source>
</evidence>
<protein>
    <submittedName>
        <fullName evidence="16">Cytochrome P450 1A1</fullName>
    </submittedName>
</protein>
<dbReference type="GO" id="GO:0005506">
    <property type="term" value="F:iron ion binding"/>
    <property type="evidence" value="ECO:0007669"/>
    <property type="project" value="InterPro"/>
</dbReference>
<dbReference type="Proteomes" id="UP001152320">
    <property type="component" value="Chromosome 5"/>
</dbReference>
<keyword evidence="12 15" id="KW-0472">Membrane</keyword>
<comment type="caution">
    <text evidence="16">The sequence shown here is derived from an EMBL/GenBank/DDBJ whole genome shotgun (WGS) entry which is preliminary data.</text>
</comment>
<evidence type="ECO:0000256" key="10">
    <source>
        <dbReference type="ARBA" id="ARBA00023004"/>
    </source>
</evidence>
<evidence type="ECO:0000256" key="14">
    <source>
        <dbReference type="RuleBase" id="RU000461"/>
    </source>
</evidence>
<feature type="binding site" description="axial binding residue" evidence="13">
    <location>
        <position position="452"/>
    </location>
    <ligand>
        <name>heme</name>
        <dbReference type="ChEBI" id="CHEBI:30413"/>
    </ligand>
    <ligandPart>
        <name>Fe</name>
        <dbReference type="ChEBI" id="CHEBI:18248"/>
    </ligandPart>
</feature>
<keyword evidence="6 13" id="KW-0479">Metal-binding</keyword>
<dbReference type="Pfam" id="PF00067">
    <property type="entry name" value="p450"/>
    <property type="match status" value="1"/>
</dbReference>
<comment type="cofactor">
    <cofactor evidence="1 13">
        <name>heme</name>
        <dbReference type="ChEBI" id="CHEBI:30413"/>
    </cofactor>
</comment>